<gene>
    <name evidence="11" type="ORF">DHEL01_v201920</name>
</gene>
<protein>
    <recommendedName>
        <fullName evidence="3">Mitochondrial genome maintenance protein MGM101</fullName>
    </recommendedName>
</protein>
<dbReference type="PANTHER" id="PTHR31404">
    <property type="entry name" value="MITOCHONDRIAL GENOME MAINTENANCE PROTEIN MGM101"/>
    <property type="match status" value="1"/>
</dbReference>
<evidence type="ECO:0000256" key="8">
    <source>
        <dbReference type="ARBA" id="ARBA00023204"/>
    </source>
</evidence>
<feature type="compositionally biased region" description="Gly residues" evidence="10">
    <location>
        <begin position="143"/>
        <end position="152"/>
    </location>
</feature>
<keyword evidence="12" id="KW-1185">Reference proteome</keyword>
<evidence type="ECO:0000313" key="11">
    <source>
        <dbReference type="EMBL" id="POS79686.1"/>
    </source>
</evidence>
<keyword evidence="7" id="KW-0496">Mitochondrion</keyword>
<keyword evidence="8" id="KW-0234">DNA repair</keyword>
<organism evidence="11 12">
    <name type="scientific">Diaporthe helianthi</name>
    <dbReference type="NCBI Taxonomy" id="158607"/>
    <lineage>
        <taxon>Eukaryota</taxon>
        <taxon>Fungi</taxon>
        <taxon>Dikarya</taxon>
        <taxon>Ascomycota</taxon>
        <taxon>Pezizomycotina</taxon>
        <taxon>Sordariomycetes</taxon>
        <taxon>Sordariomycetidae</taxon>
        <taxon>Diaporthales</taxon>
        <taxon>Diaporthaceae</taxon>
        <taxon>Diaporthe</taxon>
    </lineage>
</organism>
<dbReference type="InterPro" id="IPR009446">
    <property type="entry name" value="Mgm101"/>
</dbReference>
<evidence type="ECO:0000256" key="3">
    <source>
        <dbReference type="ARBA" id="ARBA00013628"/>
    </source>
</evidence>
<reference evidence="11" key="1">
    <citation type="submission" date="2017-09" db="EMBL/GenBank/DDBJ databases">
        <title>Polyketide synthases of a Diaporthe helianthi virulent isolate.</title>
        <authorList>
            <person name="Baroncelli R."/>
        </authorList>
    </citation>
    <scope>NUCLEOTIDE SEQUENCE [LARGE SCALE GENOMIC DNA]</scope>
    <source>
        <strain evidence="11">7/96</strain>
    </source>
</reference>
<proteinExistence type="inferred from homology"/>
<dbReference type="AlphaFoldDB" id="A0A2P5IB73"/>
<dbReference type="STRING" id="158607.A0A2P5IB73"/>
<evidence type="ECO:0000256" key="2">
    <source>
        <dbReference type="ARBA" id="ARBA00007053"/>
    </source>
</evidence>
<dbReference type="Proteomes" id="UP000094444">
    <property type="component" value="Unassembled WGS sequence"/>
</dbReference>
<evidence type="ECO:0000256" key="6">
    <source>
        <dbReference type="ARBA" id="ARBA00023125"/>
    </source>
</evidence>
<dbReference type="OrthoDB" id="17164at2759"/>
<evidence type="ECO:0000313" key="12">
    <source>
        <dbReference type="Proteomes" id="UP000094444"/>
    </source>
</evidence>
<comment type="similarity">
    <text evidence="2">Belongs to the MGM101 family.</text>
</comment>
<evidence type="ECO:0000256" key="10">
    <source>
        <dbReference type="SAM" id="MobiDB-lite"/>
    </source>
</evidence>
<sequence>MTRIISSAMRPLRLNGSRGLRLAVAAEPTQTLPFEARRAATTSASSYTASKPAPTQTPYKRPATTTTTSTTGTTAAASNSRINGINSSAAKPSISTPALKNTNTPFAESQLNPVPSAPYARPQGMGAIPEVPPSPAYSQQANGGQGGPAFGGNGIDWSSSFHGLSTLPFSPEVAAVLMKPIPFEDVEIKPDGIIYLPEIKYRRILNQAFGPGGWGMAPRGELMVGEKVVTREYALLVHGRFIAQARGECQYFADDGIATAGEGCKSNALMRCCKDLGIASELWDPRYIRDFKKKWAQEIWVEHVVTKKKRQTWVRKGDDPGYPFKRS</sequence>
<evidence type="ECO:0000256" key="9">
    <source>
        <dbReference type="ARBA" id="ARBA00023271"/>
    </source>
</evidence>
<evidence type="ECO:0000256" key="4">
    <source>
        <dbReference type="ARBA" id="ARBA00022763"/>
    </source>
</evidence>
<feature type="compositionally biased region" description="Low complexity" evidence="10">
    <location>
        <begin position="63"/>
        <end position="78"/>
    </location>
</feature>
<feature type="compositionally biased region" description="Polar residues" evidence="10">
    <location>
        <begin position="79"/>
        <end position="113"/>
    </location>
</feature>
<dbReference type="GO" id="GO:0036297">
    <property type="term" value="P:interstrand cross-link repair"/>
    <property type="evidence" value="ECO:0007669"/>
    <property type="project" value="TreeGrafter"/>
</dbReference>
<keyword evidence="5" id="KW-0809">Transit peptide</keyword>
<keyword evidence="4" id="KW-0227">DNA damage</keyword>
<feature type="region of interest" description="Disordered" evidence="10">
    <location>
        <begin position="36"/>
        <end position="152"/>
    </location>
</feature>
<evidence type="ECO:0000256" key="5">
    <source>
        <dbReference type="ARBA" id="ARBA00022946"/>
    </source>
</evidence>
<dbReference type="EMBL" id="MAVT02000095">
    <property type="protein sequence ID" value="POS79686.1"/>
    <property type="molecule type" value="Genomic_DNA"/>
</dbReference>
<evidence type="ECO:0000256" key="7">
    <source>
        <dbReference type="ARBA" id="ARBA00023128"/>
    </source>
</evidence>
<name>A0A2P5IB73_DIAHE</name>
<keyword evidence="6" id="KW-0238">DNA-binding</keyword>
<accession>A0A2P5IB73</accession>
<comment type="subcellular location">
    <subcellularLocation>
        <location evidence="1">Mitochondrion matrix</location>
        <location evidence="1">Mitochondrion nucleoid</location>
    </subcellularLocation>
</comment>
<feature type="compositionally biased region" description="Low complexity" evidence="10">
    <location>
        <begin position="39"/>
        <end position="54"/>
    </location>
</feature>
<dbReference type="PANTHER" id="PTHR31404:SF0">
    <property type="entry name" value="MITOCHONDRIAL GENOME MAINTENANCE PROTEIN MGM101"/>
    <property type="match status" value="1"/>
</dbReference>
<dbReference type="GO" id="GO:0000725">
    <property type="term" value="P:recombinational repair"/>
    <property type="evidence" value="ECO:0007669"/>
    <property type="project" value="TreeGrafter"/>
</dbReference>
<dbReference type="Pfam" id="PF06420">
    <property type="entry name" value="Mgm101p"/>
    <property type="match status" value="1"/>
</dbReference>
<dbReference type="FunCoup" id="A0A2P5IB73">
    <property type="interactions" value="254"/>
</dbReference>
<dbReference type="GO" id="GO:0000262">
    <property type="term" value="C:mitochondrial chromosome"/>
    <property type="evidence" value="ECO:0007669"/>
    <property type="project" value="InterPro"/>
</dbReference>
<evidence type="ECO:0000256" key="1">
    <source>
        <dbReference type="ARBA" id="ARBA00004436"/>
    </source>
</evidence>
<dbReference type="GO" id="GO:0003697">
    <property type="term" value="F:single-stranded DNA binding"/>
    <property type="evidence" value="ECO:0007669"/>
    <property type="project" value="InterPro"/>
</dbReference>
<comment type="caution">
    <text evidence="11">The sequence shown here is derived from an EMBL/GenBank/DDBJ whole genome shotgun (WGS) entry which is preliminary data.</text>
</comment>
<dbReference type="InParanoid" id="A0A2P5IB73"/>
<keyword evidence="9" id="KW-1135">Mitochondrion nucleoid</keyword>